<name>A0A915IMU0_ROMCU</name>
<keyword evidence="1" id="KW-1185">Reference proteome</keyword>
<evidence type="ECO:0000313" key="2">
    <source>
        <dbReference type="WBParaSite" id="nRc.2.0.1.t15189-RA"/>
    </source>
</evidence>
<accession>A0A915IMU0</accession>
<dbReference type="WBParaSite" id="nRc.2.0.1.t15189-RA">
    <property type="protein sequence ID" value="nRc.2.0.1.t15189-RA"/>
    <property type="gene ID" value="nRc.2.0.1.g15189"/>
</dbReference>
<organism evidence="1 2">
    <name type="scientific">Romanomermis culicivorax</name>
    <name type="common">Nematode worm</name>
    <dbReference type="NCBI Taxonomy" id="13658"/>
    <lineage>
        <taxon>Eukaryota</taxon>
        <taxon>Metazoa</taxon>
        <taxon>Ecdysozoa</taxon>
        <taxon>Nematoda</taxon>
        <taxon>Enoplea</taxon>
        <taxon>Dorylaimia</taxon>
        <taxon>Mermithida</taxon>
        <taxon>Mermithoidea</taxon>
        <taxon>Mermithidae</taxon>
        <taxon>Romanomermis</taxon>
    </lineage>
</organism>
<reference evidence="2" key="1">
    <citation type="submission" date="2022-11" db="UniProtKB">
        <authorList>
            <consortium name="WormBaseParasite"/>
        </authorList>
    </citation>
    <scope>IDENTIFICATION</scope>
</reference>
<proteinExistence type="predicted"/>
<dbReference type="Proteomes" id="UP000887565">
    <property type="component" value="Unplaced"/>
</dbReference>
<sequence>PKNALFKWNQITEEHQHFLHFAFVERCNTHFLRGAKSESKKATPYGSALYRAAKYDKPLRGTAQRCSRRNRFGHMPIIIAVFFNGRFQTFAYDVHIADEQVSHLKRSK</sequence>
<dbReference type="AlphaFoldDB" id="A0A915IMU0"/>
<evidence type="ECO:0000313" key="1">
    <source>
        <dbReference type="Proteomes" id="UP000887565"/>
    </source>
</evidence>
<protein>
    <submittedName>
        <fullName evidence="2">Uncharacterized protein</fullName>
    </submittedName>
</protein>